<keyword evidence="1" id="KW-1133">Transmembrane helix</keyword>
<evidence type="ECO:0000256" key="1">
    <source>
        <dbReference type="SAM" id="Phobius"/>
    </source>
</evidence>
<dbReference type="RefSeq" id="NP_064871.1">
    <property type="nucleotide sequence ID" value="NC_002520.1"/>
</dbReference>
<feature type="transmembrane region" description="Helical" evidence="1">
    <location>
        <begin position="56"/>
        <end position="86"/>
    </location>
</feature>
<gene>
    <name evidence="2" type="primary">AMV089</name>
</gene>
<dbReference type="EMBL" id="AF250284">
    <property type="protein sequence ID" value="AAG02795.1"/>
    <property type="molecule type" value="Genomic_DNA"/>
</dbReference>
<sequence length="104" mass="11931">MKNIWRTYILLNFILINQSMTTATSDHNVSIDYSKFDFKSLLPIINNSTSVGMDKIFYSLIALCTVIFLIAMCVSFVTSLLIYYIYDNSKKKIIKSTMGIHTQV</sequence>
<organism evidence="2 3">
    <name type="scientific">Amsacta moorei entomopoxvirus</name>
    <name type="common">AmEPV</name>
    <dbReference type="NCBI Taxonomy" id="28321"/>
    <lineage>
        <taxon>Viruses</taxon>
        <taxon>Varidnaviria</taxon>
        <taxon>Bamfordvirae</taxon>
        <taxon>Nucleocytoviricota</taxon>
        <taxon>Pokkesviricetes</taxon>
        <taxon>Chitovirales</taxon>
        <taxon>Poxviridae</taxon>
        <taxon>Entomopoxvirinae</taxon>
        <taxon>Betaentomopoxvirus</taxon>
    </lineage>
</organism>
<keyword evidence="1" id="KW-0472">Membrane</keyword>
<dbReference type="Proteomes" id="UP000000872">
    <property type="component" value="Segment"/>
</dbReference>
<name>Q9EMW0_AMEPV</name>
<dbReference type="KEGG" id="vg:1494679"/>
<proteinExistence type="predicted"/>
<reference evidence="2 3" key="1">
    <citation type="journal article" date="2000" name="Virology">
        <title>Complete genomic sequence of the Amsacta moorei entomopoxvirus: analysis and comparison with other poxviruses.</title>
        <authorList>
            <person name="Bawden A.L."/>
            <person name="Glassberg K.J."/>
            <person name="Diggans J."/>
            <person name="Shaw R."/>
            <person name="Farmerie W."/>
            <person name="Moyer R.W."/>
        </authorList>
    </citation>
    <scope>NUCLEOTIDE SEQUENCE [LARGE SCALE GENOMIC DNA]</scope>
</reference>
<dbReference type="GeneID" id="1494679"/>
<evidence type="ECO:0000313" key="3">
    <source>
        <dbReference type="Proteomes" id="UP000000872"/>
    </source>
</evidence>
<evidence type="ECO:0000313" key="2">
    <source>
        <dbReference type="EMBL" id="AAG02795.1"/>
    </source>
</evidence>
<keyword evidence="3" id="KW-1185">Reference proteome</keyword>
<accession>Q9EMW0</accession>
<organismHost>
    <name type="scientific">Amsacta</name>
    <dbReference type="NCBI Taxonomy" id="340055"/>
</organismHost>
<dbReference type="OrthoDB" id="27430at10239"/>
<keyword evidence="1" id="KW-0812">Transmembrane</keyword>
<protein>
    <submittedName>
        <fullName evidence="2">AMV089</fullName>
    </submittedName>
</protein>